<dbReference type="RefSeq" id="WP_096358895.1">
    <property type="nucleotide sequence ID" value="NZ_AP014946.1"/>
</dbReference>
<dbReference type="GO" id="GO:0046491">
    <property type="term" value="P:L-methylmalonyl-CoA metabolic process"/>
    <property type="evidence" value="ECO:0007669"/>
    <property type="project" value="TreeGrafter"/>
</dbReference>
<dbReference type="InterPro" id="IPR025870">
    <property type="entry name" value="Glyoxalase-like_dom"/>
</dbReference>
<dbReference type="InterPro" id="IPR037523">
    <property type="entry name" value="VOC_core"/>
</dbReference>
<dbReference type="Gene3D" id="3.10.180.10">
    <property type="entry name" value="2,3-Dihydroxybiphenyl 1,2-Dioxygenase, domain 1"/>
    <property type="match status" value="2"/>
</dbReference>
<feature type="domain" description="VOC" evidence="2">
    <location>
        <begin position="155"/>
        <end position="274"/>
    </location>
</feature>
<gene>
    <name evidence="3" type="ORF">GJW-30_1_03483</name>
</gene>
<sequence>MSNITGLDHIVLIVRDLAAAEHAYTTLFGRAPSWRTKSADAETLMFTLGNMSLEVMAPLGEGAVKAALDTAGEGLASLVFRVGDVAQMHRRLTRLGLEPEDVVESSAVDAISGASLSWRRTRAATKAGHGVRLFFLEREAERQVSAETAQGAITGLDHVVVQTPAPERAAALYGARLGLDMRLDRTSAEWGSRLMFFRCGDLVVEIIHRLGEAGDGPDKLWGLSWRVADAAAAQARLKAAGVDVSEVRRGRKPGTHVFTVRDGTCGVPTLMVQVAS</sequence>
<keyword evidence="4" id="KW-1185">Reference proteome</keyword>
<dbReference type="InterPro" id="IPR051785">
    <property type="entry name" value="MMCE/EMCE_epimerase"/>
</dbReference>
<evidence type="ECO:0000256" key="1">
    <source>
        <dbReference type="ARBA" id="ARBA00022723"/>
    </source>
</evidence>
<dbReference type="EMBL" id="AP014946">
    <property type="protein sequence ID" value="BAT60933.1"/>
    <property type="molecule type" value="Genomic_DNA"/>
</dbReference>
<dbReference type="AlphaFoldDB" id="A0A0S3PYB2"/>
<dbReference type="GO" id="GO:0046872">
    <property type="term" value="F:metal ion binding"/>
    <property type="evidence" value="ECO:0007669"/>
    <property type="project" value="UniProtKB-KW"/>
</dbReference>
<reference evidence="3 4" key="1">
    <citation type="submission" date="2015-08" db="EMBL/GenBank/DDBJ databases">
        <title>Investigation of the bacterial diversity of lava forest soil.</title>
        <authorList>
            <person name="Lee J.S."/>
        </authorList>
    </citation>
    <scope>NUCLEOTIDE SEQUENCE [LARGE SCALE GENOMIC DNA]</scope>
    <source>
        <strain evidence="3 4">GJW-30</strain>
    </source>
</reference>
<dbReference type="KEGG" id="vgo:GJW-30_1_03483"/>
<evidence type="ECO:0000313" key="4">
    <source>
        <dbReference type="Proteomes" id="UP000236884"/>
    </source>
</evidence>
<keyword evidence="3" id="KW-0223">Dioxygenase</keyword>
<organism evidence="3 4">
    <name type="scientific">Variibacter gotjawalensis</name>
    <dbReference type="NCBI Taxonomy" id="1333996"/>
    <lineage>
        <taxon>Bacteria</taxon>
        <taxon>Pseudomonadati</taxon>
        <taxon>Pseudomonadota</taxon>
        <taxon>Alphaproteobacteria</taxon>
        <taxon>Hyphomicrobiales</taxon>
        <taxon>Nitrobacteraceae</taxon>
        <taxon>Variibacter</taxon>
    </lineage>
</organism>
<keyword evidence="3" id="KW-0560">Oxidoreductase</keyword>
<dbReference type="PANTHER" id="PTHR43048:SF3">
    <property type="entry name" value="METHYLMALONYL-COA EPIMERASE, MITOCHONDRIAL"/>
    <property type="match status" value="1"/>
</dbReference>
<protein>
    <submittedName>
        <fullName evidence="3">Glyoxalase/Bleomycin resistance protein/Dioxygenase superfamily protein</fullName>
    </submittedName>
</protein>
<accession>A0A0S3PYB2</accession>
<dbReference type="GO" id="GO:0051213">
    <property type="term" value="F:dioxygenase activity"/>
    <property type="evidence" value="ECO:0007669"/>
    <property type="project" value="UniProtKB-KW"/>
</dbReference>
<feature type="domain" description="VOC" evidence="2">
    <location>
        <begin position="6"/>
        <end position="136"/>
    </location>
</feature>
<evidence type="ECO:0000313" key="3">
    <source>
        <dbReference type="EMBL" id="BAT60933.1"/>
    </source>
</evidence>
<keyword evidence="1" id="KW-0479">Metal-binding</keyword>
<evidence type="ECO:0000259" key="2">
    <source>
        <dbReference type="PROSITE" id="PS51819"/>
    </source>
</evidence>
<dbReference type="OrthoDB" id="4373689at2"/>
<dbReference type="PROSITE" id="PS51819">
    <property type="entry name" value="VOC"/>
    <property type="match status" value="2"/>
</dbReference>
<proteinExistence type="predicted"/>
<dbReference type="Proteomes" id="UP000236884">
    <property type="component" value="Chromosome"/>
</dbReference>
<dbReference type="Pfam" id="PF13468">
    <property type="entry name" value="Glyoxalase_3"/>
    <property type="match status" value="1"/>
</dbReference>
<dbReference type="PANTHER" id="PTHR43048">
    <property type="entry name" value="METHYLMALONYL-COA EPIMERASE"/>
    <property type="match status" value="1"/>
</dbReference>
<dbReference type="InterPro" id="IPR029068">
    <property type="entry name" value="Glyas_Bleomycin-R_OHBP_Dase"/>
</dbReference>
<name>A0A0S3PYB2_9BRAD</name>
<dbReference type="GO" id="GO:0004493">
    <property type="term" value="F:methylmalonyl-CoA epimerase activity"/>
    <property type="evidence" value="ECO:0007669"/>
    <property type="project" value="TreeGrafter"/>
</dbReference>
<dbReference type="SUPFAM" id="SSF54593">
    <property type="entry name" value="Glyoxalase/Bleomycin resistance protein/Dihydroxybiphenyl dioxygenase"/>
    <property type="match status" value="1"/>
</dbReference>